<keyword evidence="1" id="KW-0596">Phosphopantetheine</keyword>
<dbReference type="InterPro" id="IPR009081">
    <property type="entry name" value="PP-bd_ACP"/>
</dbReference>
<dbReference type="EMBL" id="MPIN01000016">
    <property type="protein sequence ID" value="OJH34946.1"/>
    <property type="molecule type" value="Genomic_DNA"/>
</dbReference>
<evidence type="ECO:0000259" key="3">
    <source>
        <dbReference type="PROSITE" id="PS50075"/>
    </source>
</evidence>
<keyword evidence="5" id="KW-1185">Reference proteome</keyword>
<dbReference type="Gene3D" id="1.10.1200.10">
    <property type="entry name" value="ACP-like"/>
    <property type="match status" value="1"/>
</dbReference>
<evidence type="ECO:0000256" key="1">
    <source>
        <dbReference type="ARBA" id="ARBA00022450"/>
    </source>
</evidence>
<dbReference type="PROSITE" id="PS50075">
    <property type="entry name" value="CARRIER"/>
    <property type="match status" value="1"/>
</dbReference>
<dbReference type="SUPFAM" id="SSF47336">
    <property type="entry name" value="ACP-like"/>
    <property type="match status" value="1"/>
</dbReference>
<protein>
    <recommendedName>
        <fullName evidence="3">Carrier domain-containing protein</fullName>
    </recommendedName>
</protein>
<organism evidence="4 5">
    <name type="scientific">Cystobacter ferrugineus</name>
    <dbReference type="NCBI Taxonomy" id="83449"/>
    <lineage>
        <taxon>Bacteria</taxon>
        <taxon>Pseudomonadati</taxon>
        <taxon>Myxococcota</taxon>
        <taxon>Myxococcia</taxon>
        <taxon>Myxococcales</taxon>
        <taxon>Cystobacterineae</taxon>
        <taxon>Archangiaceae</taxon>
        <taxon>Cystobacter</taxon>
    </lineage>
</organism>
<dbReference type="STRING" id="83449.BON30_40915"/>
<reference evidence="4 5" key="2">
    <citation type="submission" date="2016-12" db="EMBL/GenBank/DDBJ databases">
        <title>Draft Genome Sequence of Cystobacter ferrugineus Strain Cbfe23.</title>
        <authorList>
            <person name="Akbar S."/>
            <person name="Dowd S.E."/>
            <person name="Stevens D.C."/>
        </authorList>
    </citation>
    <scope>NUCLEOTIDE SEQUENCE [LARGE SCALE GENOMIC DNA]</scope>
    <source>
        <strain evidence="4 5">Cbfe23</strain>
    </source>
</reference>
<feature type="domain" description="Carrier" evidence="3">
    <location>
        <begin position="8"/>
        <end position="92"/>
    </location>
</feature>
<evidence type="ECO:0000256" key="2">
    <source>
        <dbReference type="ARBA" id="ARBA00022553"/>
    </source>
</evidence>
<evidence type="ECO:0000313" key="4">
    <source>
        <dbReference type="EMBL" id="OJH34946.1"/>
    </source>
</evidence>
<reference evidence="5" key="1">
    <citation type="submission" date="2016-11" db="EMBL/GenBank/DDBJ databases">
        <authorList>
            <person name="Shukria A."/>
            <person name="Stevens D.C."/>
        </authorList>
    </citation>
    <scope>NUCLEOTIDE SEQUENCE [LARGE SCALE GENOMIC DNA]</scope>
    <source>
        <strain evidence="5">Cbfe23</strain>
    </source>
</reference>
<gene>
    <name evidence="4" type="ORF">BON30_40915</name>
</gene>
<dbReference type="AlphaFoldDB" id="A0A1L9AY94"/>
<evidence type="ECO:0000313" key="5">
    <source>
        <dbReference type="Proteomes" id="UP000182229"/>
    </source>
</evidence>
<dbReference type="InterPro" id="IPR006162">
    <property type="entry name" value="Ppantetheine_attach_site"/>
</dbReference>
<dbReference type="Pfam" id="PF00550">
    <property type="entry name" value="PP-binding"/>
    <property type="match status" value="1"/>
</dbReference>
<proteinExistence type="predicted"/>
<dbReference type="Proteomes" id="UP000182229">
    <property type="component" value="Unassembled WGS sequence"/>
</dbReference>
<dbReference type="InterPro" id="IPR036736">
    <property type="entry name" value="ACP-like_sf"/>
</dbReference>
<accession>A0A1L9AY94</accession>
<dbReference type="PROSITE" id="PS00012">
    <property type="entry name" value="PHOSPHOPANTETHEINE"/>
    <property type="match status" value="1"/>
</dbReference>
<keyword evidence="2" id="KW-0597">Phosphoprotein</keyword>
<comment type="caution">
    <text evidence="4">The sequence shown here is derived from an EMBL/GenBank/DDBJ whole genome shotgun (WGS) entry which is preliminary data.</text>
</comment>
<sequence length="94" mass="10725">MHDTMSRPEIRALIHRCLSEVEPQLKNLDLTEETALPELGLDSLKLIEVGVRLEDAFGDSVRFDNWLDQERTKQGNSAFKLASLISFIEERRAA</sequence>
<name>A0A1L9AY94_9BACT</name>